<feature type="domain" description="Probable transposase IS891/IS1136/IS1341" evidence="2">
    <location>
        <begin position="175"/>
        <end position="274"/>
    </location>
</feature>
<dbReference type="AlphaFoldDB" id="A0A3G9JW61"/>
<dbReference type="InterPro" id="IPR001959">
    <property type="entry name" value="Transposase"/>
</dbReference>
<evidence type="ECO:0000256" key="1">
    <source>
        <dbReference type="SAM" id="MobiDB-lite"/>
    </source>
</evidence>
<evidence type="ECO:0000259" key="2">
    <source>
        <dbReference type="Pfam" id="PF01385"/>
    </source>
</evidence>
<reference evidence="3 4" key="1">
    <citation type="submission" date="2018-11" db="EMBL/GenBank/DDBJ databases">
        <title>Complete genome sequence of Microcystis aeruginosa NIES-102.</title>
        <authorList>
            <person name="Yamaguchi H."/>
            <person name="Suzuki S."/>
            <person name="Kawachi M."/>
        </authorList>
    </citation>
    <scope>NUCLEOTIDE SEQUENCE [LARGE SCALE GENOMIC DNA]</scope>
    <source>
        <strain evidence="3 4">NIES-102</strain>
    </source>
</reference>
<feature type="region of interest" description="Disordered" evidence="1">
    <location>
        <begin position="331"/>
        <end position="353"/>
    </location>
</feature>
<organism evidence="3 4">
    <name type="scientific">Microcystis viridis NIES-102</name>
    <dbReference type="NCBI Taxonomy" id="213615"/>
    <lineage>
        <taxon>Bacteria</taxon>
        <taxon>Bacillati</taxon>
        <taxon>Cyanobacteriota</taxon>
        <taxon>Cyanophyceae</taxon>
        <taxon>Oscillatoriophycideae</taxon>
        <taxon>Chroococcales</taxon>
        <taxon>Microcystaceae</taxon>
        <taxon>Microcystis</taxon>
    </lineage>
</organism>
<name>A0A3G9JW61_MICVR</name>
<evidence type="ECO:0000313" key="3">
    <source>
        <dbReference type="EMBL" id="BBH38384.1"/>
    </source>
</evidence>
<dbReference type="KEGG" id="mvz:myaer102_08820"/>
<protein>
    <submittedName>
        <fullName evidence="3">Transposase</fullName>
    </submittedName>
</protein>
<dbReference type="NCBIfam" id="NF040570">
    <property type="entry name" value="guided_TnpB"/>
    <property type="match status" value="1"/>
</dbReference>
<dbReference type="Pfam" id="PF01385">
    <property type="entry name" value="OrfB_IS605"/>
    <property type="match status" value="1"/>
</dbReference>
<proteinExistence type="predicted"/>
<accession>A0A3G9JW61</accession>
<sequence>MYRCQQNLMSMDKHLKAILELICAESHKLTNCGIYYARQLYLKTQKIIGKFDLEKEYKNNKHDQVLSSQAAQQILRSVAESFKSFKELNQKYRKGELTDEPHLPKYIKKEGLFLVTYPKQALKWVDNQIRIPLGKTVKQWFGLDSFYLPMTSNLRFQEIKELRILPRNHCFYVEFVYESKPVEIEVNPDNVLGLDLGLNNWLTGVSRLGTSFVIDGRHLKSVNRWYNKQVATLKEGKPQGFWSTQLAKITEKRSRQIRDAVNKAARLVINHCLEHQRNKDQKREGNLGKKNHQSFVSIPTAKLKERIRQLCEQCGIKFIETEESYTSKASFLDNDSPPKFGEKTEGWQPSGKRTKRGLYRTAQNQYINADANGAANIIRKVSTTLNFDLSRVSRGVLTRPQKFKCWSAKKTRSPLRILRHLWVGEVKKTFIMEDNYSCYTLQK</sequence>
<dbReference type="EMBL" id="AP019314">
    <property type="protein sequence ID" value="BBH38384.1"/>
    <property type="molecule type" value="Genomic_DNA"/>
</dbReference>
<dbReference type="RefSeq" id="WP_125730427.1">
    <property type="nucleotide sequence ID" value="NZ_AP019314.1"/>
</dbReference>
<gene>
    <name evidence="3" type="ORF">myaer102_08820</name>
</gene>
<evidence type="ECO:0000313" key="4">
    <source>
        <dbReference type="Proteomes" id="UP000278152"/>
    </source>
</evidence>
<dbReference type="Proteomes" id="UP000278152">
    <property type="component" value="Chromosome"/>
</dbReference>